<evidence type="ECO:0000313" key="6">
    <source>
        <dbReference type="Proteomes" id="UP000068447"/>
    </source>
</evidence>
<dbReference type="OrthoDB" id="359268at2"/>
<evidence type="ECO:0000256" key="1">
    <source>
        <dbReference type="ARBA" id="ARBA00022630"/>
    </source>
</evidence>
<dbReference type="AlphaFoldDB" id="A0A0U2ZH66"/>
<protein>
    <submittedName>
        <fullName evidence="5">Flavodoxin</fullName>
    </submittedName>
</protein>
<gene>
    <name evidence="5" type="ORF">AT746_05350</name>
</gene>
<evidence type="ECO:0000256" key="2">
    <source>
        <dbReference type="ARBA" id="ARBA00022643"/>
    </source>
</evidence>
<keyword evidence="2" id="KW-0288">FMN</keyword>
<dbReference type="RefSeq" id="WP_062477492.1">
    <property type="nucleotide sequence ID" value="NZ_CP013650.1"/>
</dbReference>
<dbReference type="SUPFAM" id="SSF52218">
    <property type="entry name" value="Flavoproteins"/>
    <property type="match status" value="1"/>
</dbReference>
<dbReference type="PRINTS" id="PR00369">
    <property type="entry name" value="FLAVODOXIN"/>
</dbReference>
<dbReference type="Gene3D" id="3.40.50.360">
    <property type="match status" value="1"/>
</dbReference>
<dbReference type="GO" id="GO:0050660">
    <property type="term" value="F:flavin adenine dinucleotide binding"/>
    <property type="evidence" value="ECO:0007669"/>
    <property type="project" value="TreeGrafter"/>
</dbReference>
<dbReference type="InterPro" id="IPR001094">
    <property type="entry name" value="Flavdoxin-like"/>
</dbReference>
<sequence>MSRVSIFYGSVYGNAQQLAEDVQTELEQHGVKAELLDEPKLDDVQMADELLFISSTTGQGDVPPNLEGLILDMESRFPLLDGRPFAVVALGDSSYGDTYCGAGRHIYALLEELQGSAKAPLLKVDACETLEPQDEVLPWIKQLYTN</sequence>
<keyword evidence="1" id="KW-0285">Flavoprotein</keyword>
<dbReference type="GO" id="GO:0005829">
    <property type="term" value="C:cytosol"/>
    <property type="evidence" value="ECO:0007669"/>
    <property type="project" value="TreeGrafter"/>
</dbReference>
<dbReference type="GO" id="GO:0030586">
    <property type="term" value="F:[methionine synthase] reductase (NADPH) activity"/>
    <property type="evidence" value="ECO:0007669"/>
    <property type="project" value="TreeGrafter"/>
</dbReference>
<name>A0A0U2ZH66_9ALTE</name>
<keyword evidence="3" id="KW-0249">Electron transport</keyword>
<proteinExistence type="predicted"/>
<dbReference type="STRING" id="1526571.AT746_05350"/>
<organism evidence="5 6">
    <name type="scientific">Lacimicrobium alkaliphilum</name>
    <dbReference type="NCBI Taxonomy" id="1526571"/>
    <lineage>
        <taxon>Bacteria</taxon>
        <taxon>Pseudomonadati</taxon>
        <taxon>Pseudomonadota</taxon>
        <taxon>Gammaproteobacteria</taxon>
        <taxon>Alteromonadales</taxon>
        <taxon>Alteromonadaceae</taxon>
        <taxon>Lacimicrobium</taxon>
    </lineage>
</organism>
<dbReference type="PANTHER" id="PTHR19384">
    <property type="entry name" value="NITRIC OXIDE SYNTHASE-RELATED"/>
    <property type="match status" value="1"/>
</dbReference>
<keyword evidence="3" id="KW-0813">Transport</keyword>
<dbReference type="PROSITE" id="PS50902">
    <property type="entry name" value="FLAVODOXIN_LIKE"/>
    <property type="match status" value="1"/>
</dbReference>
<evidence type="ECO:0000259" key="4">
    <source>
        <dbReference type="PROSITE" id="PS50902"/>
    </source>
</evidence>
<dbReference type="InterPro" id="IPR008254">
    <property type="entry name" value="Flavodoxin/NO_synth"/>
</dbReference>
<evidence type="ECO:0000313" key="5">
    <source>
        <dbReference type="EMBL" id="ALS97756.1"/>
    </source>
</evidence>
<dbReference type="Proteomes" id="UP000068447">
    <property type="component" value="Chromosome"/>
</dbReference>
<dbReference type="GO" id="GO:0009086">
    <property type="term" value="P:methionine biosynthetic process"/>
    <property type="evidence" value="ECO:0007669"/>
    <property type="project" value="TreeGrafter"/>
</dbReference>
<reference evidence="5 6" key="1">
    <citation type="submission" date="2015-12" db="EMBL/GenBank/DDBJ databases">
        <title>Complete genome of Lacimicrobium alkaliphilum KCTC 32984.</title>
        <authorList>
            <person name="Kim S.-G."/>
            <person name="Lee Y.-J."/>
        </authorList>
    </citation>
    <scope>NUCLEOTIDE SEQUENCE [LARGE SCALE GENOMIC DNA]</scope>
    <source>
        <strain evidence="5 6">YelD216</strain>
    </source>
</reference>
<keyword evidence="6" id="KW-1185">Reference proteome</keyword>
<dbReference type="Pfam" id="PF00258">
    <property type="entry name" value="Flavodoxin_1"/>
    <property type="match status" value="1"/>
</dbReference>
<feature type="domain" description="Flavodoxin-like" evidence="4">
    <location>
        <begin position="4"/>
        <end position="144"/>
    </location>
</feature>
<accession>A0A0U2ZH66</accession>
<dbReference type="KEGG" id="lal:AT746_05350"/>
<dbReference type="EMBL" id="CP013650">
    <property type="protein sequence ID" value="ALS97756.1"/>
    <property type="molecule type" value="Genomic_DNA"/>
</dbReference>
<dbReference type="InterPro" id="IPR029039">
    <property type="entry name" value="Flavoprotein-like_sf"/>
</dbReference>
<dbReference type="PANTHER" id="PTHR19384:SF84">
    <property type="entry name" value="METHIONINE SYNTHASE REDUCTASE"/>
    <property type="match status" value="1"/>
</dbReference>
<dbReference type="GO" id="GO:0050667">
    <property type="term" value="P:homocysteine metabolic process"/>
    <property type="evidence" value="ECO:0007669"/>
    <property type="project" value="TreeGrafter"/>
</dbReference>
<dbReference type="GO" id="GO:0010181">
    <property type="term" value="F:FMN binding"/>
    <property type="evidence" value="ECO:0007669"/>
    <property type="project" value="InterPro"/>
</dbReference>
<evidence type="ECO:0000256" key="3">
    <source>
        <dbReference type="ARBA" id="ARBA00022982"/>
    </source>
</evidence>